<dbReference type="InterPro" id="IPR013216">
    <property type="entry name" value="Methyltransf_11"/>
</dbReference>
<keyword evidence="1" id="KW-0812">Transmembrane</keyword>
<dbReference type="EMBL" id="AUND01000010">
    <property type="protein sequence ID" value="KEO54660.1"/>
    <property type="molecule type" value="Genomic_DNA"/>
</dbReference>
<feature type="transmembrane region" description="Helical" evidence="1">
    <location>
        <begin position="52"/>
        <end position="71"/>
    </location>
</feature>
<dbReference type="SUPFAM" id="SSF53335">
    <property type="entry name" value="S-adenosyl-L-methionine-dependent methyltransferases"/>
    <property type="match status" value="1"/>
</dbReference>
<proteinExistence type="predicted"/>
<dbReference type="InterPro" id="IPR029063">
    <property type="entry name" value="SAM-dependent_MTases_sf"/>
</dbReference>
<dbReference type="CDD" id="cd02440">
    <property type="entry name" value="AdoMet_MTases"/>
    <property type="match status" value="1"/>
</dbReference>
<dbReference type="GO" id="GO:0008757">
    <property type="term" value="F:S-adenosylmethionine-dependent methyltransferase activity"/>
    <property type="evidence" value="ECO:0007669"/>
    <property type="project" value="InterPro"/>
</dbReference>
<evidence type="ECO:0000259" key="2">
    <source>
        <dbReference type="Pfam" id="PF08241"/>
    </source>
</evidence>
<accession>A0A074JFM4</accession>
<protein>
    <recommendedName>
        <fullName evidence="2">Methyltransferase type 11 domain-containing protein</fullName>
    </recommendedName>
</protein>
<evidence type="ECO:0000313" key="3">
    <source>
        <dbReference type="EMBL" id="KEO54660.1"/>
    </source>
</evidence>
<gene>
    <name evidence="3" type="ORF">TP2_17475</name>
</gene>
<dbReference type="Proteomes" id="UP000027432">
    <property type="component" value="Unassembled WGS sequence"/>
</dbReference>
<comment type="caution">
    <text evidence="3">The sequence shown here is derived from an EMBL/GenBank/DDBJ whole genome shotgun (WGS) entry which is preliminary data.</text>
</comment>
<dbReference type="Gene3D" id="3.40.50.150">
    <property type="entry name" value="Vaccinia Virus protein VP39"/>
    <property type="match status" value="1"/>
</dbReference>
<dbReference type="AlphaFoldDB" id="A0A074JFM4"/>
<dbReference type="RefSeq" id="WP_051692239.1">
    <property type="nucleotide sequence ID" value="NZ_AUND01000010.1"/>
</dbReference>
<dbReference type="STRING" id="1353537.TP2_17475"/>
<organism evidence="3 4">
    <name type="scientific">Thioclava pacifica DSM 10166</name>
    <dbReference type="NCBI Taxonomy" id="1353537"/>
    <lineage>
        <taxon>Bacteria</taxon>
        <taxon>Pseudomonadati</taxon>
        <taxon>Pseudomonadota</taxon>
        <taxon>Alphaproteobacteria</taxon>
        <taxon>Rhodobacterales</taxon>
        <taxon>Paracoccaceae</taxon>
        <taxon>Thioclava</taxon>
    </lineage>
</organism>
<feature type="transmembrane region" description="Helical" evidence="1">
    <location>
        <begin position="119"/>
        <end position="140"/>
    </location>
</feature>
<keyword evidence="4" id="KW-1185">Reference proteome</keyword>
<dbReference type="OrthoDB" id="7348755at2"/>
<sequence>MSLEAEAYEQNYQQFRSLNQIMWQIPVLAMTLTGGLWFGVSKIEDNRLLASLLLLTAVVGNLTLSVILYRFRFVMRRYLAWLRDVHPDGFVDASEPDVDMGRLARFFVREERVRQMFSFLLYWAAGASLVLLVAEAFPWGADSSEMEKDRGIEFYDSHATALADGYEAIFFEDAYPFLVALFSGDPLEVLDIGSGTGRDAGWIAERGHKVVAVEPSFAMRKIASSLHKSDLITWVDARLPTLQNQVLRPDSFDVILANAVWMHVRPEDRPAAMVRMFELLHEDGRAFVSLRLGPQDEKRGMYAVFSEEFEETATRAGFSVIHHGDFPDLLGRSEVMWKMYELQK</sequence>
<dbReference type="Pfam" id="PF08241">
    <property type="entry name" value="Methyltransf_11"/>
    <property type="match status" value="1"/>
</dbReference>
<reference evidence="3 4" key="1">
    <citation type="submission" date="2013-07" db="EMBL/GenBank/DDBJ databases">
        <title>Thioclava pacifica DSM 10166 Genome Sequencing.</title>
        <authorList>
            <person name="Lai Q."/>
            <person name="Shao Z."/>
        </authorList>
    </citation>
    <scope>NUCLEOTIDE SEQUENCE [LARGE SCALE GENOMIC DNA]</scope>
    <source>
        <strain evidence="3 4">DSM 10166</strain>
    </source>
</reference>
<dbReference type="eggNOG" id="COG0500">
    <property type="taxonomic scope" value="Bacteria"/>
</dbReference>
<feature type="domain" description="Methyltransferase type 11" evidence="2">
    <location>
        <begin position="190"/>
        <end position="287"/>
    </location>
</feature>
<feature type="transmembrane region" description="Helical" evidence="1">
    <location>
        <begin position="21"/>
        <end position="40"/>
    </location>
</feature>
<evidence type="ECO:0000313" key="4">
    <source>
        <dbReference type="Proteomes" id="UP000027432"/>
    </source>
</evidence>
<name>A0A074JFM4_9RHOB</name>
<dbReference type="PANTHER" id="PTHR43861:SF1">
    <property type="entry name" value="TRANS-ACONITATE 2-METHYLTRANSFERASE"/>
    <property type="match status" value="1"/>
</dbReference>
<keyword evidence="1" id="KW-0472">Membrane</keyword>
<keyword evidence="1" id="KW-1133">Transmembrane helix</keyword>
<dbReference type="PANTHER" id="PTHR43861">
    <property type="entry name" value="TRANS-ACONITATE 2-METHYLTRANSFERASE-RELATED"/>
    <property type="match status" value="1"/>
</dbReference>
<evidence type="ECO:0000256" key="1">
    <source>
        <dbReference type="SAM" id="Phobius"/>
    </source>
</evidence>